<gene>
    <name evidence="3" type="primary">FBXL22</name>
</gene>
<organism evidence="3 4">
    <name type="scientific">Podarcis muralis</name>
    <name type="common">Wall lizard</name>
    <name type="synonym">Lacerta muralis</name>
    <dbReference type="NCBI Taxonomy" id="64176"/>
    <lineage>
        <taxon>Eukaryota</taxon>
        <taxon>Metazoa</taxon>
        <taxon>Chordata</taxon>
        <taxon>Craniata</taxon>
        <taxon>Vertebrata</taxon>
        <taxon>Euteleostomi</taxon>
        <taxon>Lepidosauria</taxon>
        <taxon>Squamata</taxon>
        <taxon>Bifurcata</taxon>
        <taxon>Unidentata</taxon>
        <taxon>Episquamata</taxon>
        <taxon>Laterata</taxon>
        <taxon>Lacertibaenia</taxon>
        <taxon>Lacertidae</taxon>
        <taxon>Podarcis</taxon>
    </lineage>
</organism>
<dbReference type="InterPro" id="IPR032675">
    <property type="entry name" value="LRR_dom_sf"/>
</dbReference>
<dbReference type="SUPFAM" id="SSF81383">
    <property type="entry name" value="F-box domain"/>
    <property type="match status" value="1"/>
</dbReference>
<reference evidence="3" key="2">
    <citation type="submission" date="2025-08" db="UniProtKB">
        <authorList>
            <consortium name="Ensembl"/>
        </authorList>
    </citation>
    <scope>IDENTIFICATION</scope>
</reference>
<dbReference type="InterPro" id="IPR036047">
    <property type="entry name" value="F-box-like_dom_sf"/>
</dbReference>
<dbReference type="Ensembl" id="ENSPMRT00000038003.1">
    <property type="protein sequence ID" value="ENSPMRP00000035858.1"/>
    <property type="gene ID" value="ENSPMRG00000023165.1"/>
</dbReference>
<dbReference type="InterPro" id="IPR050648">
    <property type="entry name" value="F-box_LRR-repeat"/>
</dbReference>
<evidence type="ECO:0000256" key="1">
    <source>
        <dbReference type="ARBA" id="ARBA00022786"/>
    </source>
</evidence>
<dbReference type="GeneTree" id="ENSGT00390000003748"/>
<dbReference type="PANTHER" id="PTHR13382">
    <property type="entry name" value="MITOCHONDRIAL ATP SYNTHASE COUPLING FACTOR B"/>
    <property type="match status" value="1"/>
</dbReference>
<dbReference type="Pfam" id="PF12937">
    <property type="entry name" value="F-box-like"/>
    <property type="match status" value="1"/>
</dbReference>
<evidence type="ECO:0000259" key="2">
    <source>
        <dbReference type="Pfam" id="PF12937"/>
    </source>
</evidence>
<dbReference type="Proteomes" id="UP000472272">
    <property type="component" value="Chromosome 14"/>
</dbReference>
<feature type="domain" description="F-box" evidence="2">
    <location>
        <begin position="15"/>
        <end position="50"/>
    </location>
</feature>
<protein>
    <submittedName>
        <fullName evidence="3">F-box and leucine rich repeat protein 22</fullName>
    </submittedName>
</protein>
<dbReference type="InterPro" id="IPR001810">
    <property type="entry name" value="F-box_dom"/>
</dbReference>
<keyword evidence="1" id="KW-0833">Ubl conjugation pathway</keyword>
<dbReference type="GO" id="GO:0005829">
    <property type="term" value="C:cytosol"/>
    <property type="evidence" value="ECO:0007669"/>
    <property type="project" value="Ensembl"/>
</dbReference>
<proteinExistence type="predicted"/>
<reference evidence="3" key="3">
    <citation type="submission" date="2025-09" db="UniProtKB">
        <authorList>
            <consortium name="Ensembl"/>
        </authorList>
    </citation>
    <scope>IDENTIFICATION</scope>
</reference>
<accession>A0A670KEN8</accession>
<name>A0A670KEN8_PODMU</name>
<dbReference type="AlphaFoldDB" id="A0A670KEN8"/>
<dbReference type="SMART" id="SM00367">
    <property type="entry name" value="LRR_CC"/>
    <property type="match status" value="3"/>
</dbReference>
<sequence length="232" mass="26581">LQPLVAMHITQMNWECLLHIFSFLDKKSRKNLAQTCVKLFRVFQDPSLWPLLHFHSPAELTKNNFVLGPALRHLSICWHSSQVKVCNVENWMKSTLQQNICKTHEHIVNNFLQQVCNRCPNLLSLMLSGCGHVTDDCITLLLMSCSCLNTLQLENCVQITDRTLEAVILYATALEILHVDFCRNITEAGLQQVRKNRPLLSLKAERSADMIPDKKPGSNLPAERAFKKLLWH</sequence>
<dbReference type="OMA" id="LQVCNIE"/>
<keyword evidence="4" id="KW-1185">Reference proteome</keyword>
<dbReference type="Gene3D" id="3.80.10.10">
    <property type="entry name" value="Ribonuclease Inhibitor"/>
    <property type="match status" value="1"/>
</dbReference>
<dbReference type="SUPFAM" id="SSF52047">
    <property type="entry name" value="RNI-like"/>
    <property type="match status" value="1"/>
</dbReference>
<evidence type="ECO:0000313" key="3">
    <source>
        <dbReference type="Ensembl" id="ENSPMRP00000035858.1"/>
    </source>
</evidence>
<reference evidence="3 4" key="1">
    <citation type="journal article" date="2019" name="Proc. Natl. Acad. Sci. U.S.A.">
        <title>Regulatory changes in pterin and carotenoid genes underlie balanced color polymorphisms in the wall lizard.</title>
        <authorList>
            <person name="Andrade P."/>
            <person name="Pinho C."/>
            <person name="Perez I de Lanuza G."/>
            <person name="Afonso S."/>
            <person name="Brejcha J."/>
            <person name="Rubin C.J."/>
            <person name="Wallerman O."/>
            <person name="Pereira P."/>
            <person name="Sabatino S.J."/>
            <person name="Bellati A."/>
            <person name="Pellitteri-Rosa D."/>
            <person name="Bosakova Z."/>
            <person name="Bunikis I."/>
            <person name="Carretero M.A."/>
            <person name="Feiner N."/>
            <person name="Marsik P."/>
            <person name="Pauperio F."/>
            <person name="Salvi D."/>
            <person name="Soler L."/>
            <person name="While G.M."/>
            <person name="Uller T."/>
            <person name="Font E."/>
            <person name="Andersson L."/>
            <person name="Carneiro M."/>
        </authorList>
    </citation>
    <scope>NUCLEOTIDE SEQUENCE</scope>
</reference>
<dbReference type="InterPro" id="IPR006553">
    <property type="entry name" value="Leu-rich_rpt_Cys-con_subtyp"/>
</dbReference>
<evidence type="ECO:0000313" key="4">
    <source>
        <dbReference type="Proteomes" id="UP000472272"/>
    </source>
</evidence>
<dbReference type="GO" id="GO:0005730">
    <property type="term" value="C:nucleolus"/>
    <property type="evidence" value="ECO:0007669"/>
    <property type="project" value="Ensembl"/>
</dbReference>